<name>A0A7W5P7Y0_9ACTN</name>
<dbReference type="SMART" id="SM00448">
    <property type="entry name" value="REC"/>
    <property type="match status" value="1"/>
</dbReference>
<dbReference type="SUPFAM" id="SSF46894">
    <property type="entry name" value="C-terminal effector domain of the bipartite response regulators"/>
    <property type="match status" value="1"/>
</dbReference>
<accession>A0A7W5P7Y0</accession>
<dbReference type="InterPro" id="IPR000792">
    <property type="entry name" value="Tscrpt_reg_LuxR_C"/>
</dbReference>
<evidence type="ECO:0000256" key="5">
    <source>
        <dbReference type="PROSITE-ProRule" id="PRU00169"/>
    </source>
</evidence>
<dbReference type="Pfam" id="PF00196">
    <property type="entry name" value="GerE"/>
    <property type="match status" value="1"/>
</dbReference>
<organism evidence="8 9">
    <name type="scientific">Microlunatus antarcticus</name>
    <dbReference type="NCBI Taxonomy" id="53388"/>
    <lineage>
        <taxon>Bacteria</taxon>
        <taxon>Bacillati</taxon>
        <taxon>Actinomycetota</taxon>
        <taxon>Actinomycetes</taxon>
        <taxon>Propionibacteriales</taxon>
        <taxon>Propionibacteriaceae</taxon>
        <taxon>Microlunatus</taxon>
    </lineage>
</organism>
<dbReference type="InterPro" id="IPR016032">
    <property type="entry name" value="Sig_transdc_resp-reg_C-effctor"/>
</dbReference>
<keyword evidence="3 8" id="KW-0238">DNA-binding</keyword>
<evidence type="ECO:0000259" key="7">
    <source>
        <dbReference type="PROSITE" id="PS50110"/>
    </source>
</evidence>
<dbReference type="InterPro" id="IPR011006">
    <property type="entry name" value="CheY-like_superfamily"/>
</dbReference>
<dbReference type="EMBL" id="JACHZG010000001">
    <property type="protein sequence ID" value="MBB3328039.1"/>
    <property type="molecule type" value="Genomic_DNA"/>
</dbReference>
<dbReference type="PROSITE" id="PS50043">
    <property type="entry name" value="HTH_LUXR_2"/>
    <property type="match status" value="1"/>
</dbReference>
<dbReference type="RefSeq" id="WP_332836850.1">
    <property type="nucleotide sequence ID" value="NZ_JACHZG010000001.1"/>
</dbReference>
<protein>
    <submittedName>
        <fullName evidence="8">DNA-binding NarL/FixJ family response regulator</fullName>
    </submittedName>
</protein>
<dbReference type="SMART" id="SM00421">
    <property type="entry name" value="HTH_LUXR"/>
    <property type="match status" value="1"/>
</dbReference>
<feature type="modified residue" description="4-aspartylphosphate" evidence="5">
    <location>
        <position position="56"/>
    </location>
</feature>
<evidence type="ECO:0000313" key="9">
    <source>
        <dbReference type="Proteomes" id="UP000565572"/>
    </source>
</evidence>
<comment type="caution">
    <text evidence="8">The sequence shown here is derived from an EMBL/GenBank/DDBJ whole genome shotgun (WGS) entry which is preliminary data.</text>
</comment>
<dbReference type="PROSITE" id="PS50110">
    <property type="entry name" value="RESPONSE_REGULATORY"/>
    <property type="match status" value="1"/>
</dbReference>
<evidence type="ECO:0000256" key="3">
    <source>
        <dbReference type="ARBA" id="ARBA00023125"/>
    </source>
</evidence>
<evidence type="ECO:0000259" key="6">
    <source>
        <dbReference type="PROSITE" id="PS50043"/>
    </source>
</evidence>
<dbReference type="Gene3D" id="3.40.50.2300">
    <property type="match status" value="1"/>
</dbReference>
<keyword evidence="9" id="KW-1185">Reference proteome</keyword>
<keyword evidence="1 5" id="KW-0597">Phosphoprotein</keyword>
<evidence type="ECO:0000256" key="2">
    <source>
        <dbReference type="ARBA" id="ARBA00023015"/>
    </source>
</evidence>
<gene>
    <name evidence="8" type="ORF">FHX39_002983</name>
</gene>
<dbReference type="Proteomes" id="UP000565572">
    <property type="component" value="Unassembled WGS sequence"/>
</dbReference>
<keyword evidence="2" id="KW-0805">Transcription regulation</keyword>
<dbReference type="PANTHER" id="PTHR43214:SF24">
    <property type="entry name" value="TRANSCRIPTIONAL REGULATORY PROTEIN NARL-RELATED"/>
    <property type="match status" value="1"/>
</dbReference>
<sequence>MTGLRLVIADDQAMIRSGLALVLSSEPDLEVVAECGDGRALVQASADLRPDLVLTDVRMPVMDGIEAARLIRSSPEPPPILALTTFDDDEVLWPMLAAGVGGFVLKDSPAESLVAAVRTVAAGGRWIDPRVLPRVVDRAVAQPVAEPAGTKALARLTPREREVLDLVCQGASNAEIAASLRTTERTVKSQVSSVLQKLGARDRAAAIIVAYEAGWRRP</sequence>
<keyword evidence="4" id="KW-0804">Transcription</keyword>
<evidence type="ECO:0000256" key="1">
    <source>
        <dbReference type="ARBA" id="ARBA00022553"/>
    </source>
</evidence>
<dbReference type="InterPro" id="IPR058245">
    <property type="entry name" value="NreC/VraR/RcsB-like_REC"/>
</dbReference>
<dbReference type="GO" id="GO:0003677">
    <property type="term" value="F:DNA binding"/>
    <property type="evidence" value="ECO:0007669"/>
    <property type="project" value="UniProtKB-KW"/>
</dbReference>
<dbReference type="GO" id="GO:0006355">
    <property type="term" value="P:regulation of DNA-templated transcription"/>
    <property type="evidence" value="ECO:0007669"/>
    <property type="project" value="InterPro"/>
</dbReference>
<dbReference type="CDD" id="cd17535">
    <property type="entry name" value="REC_NarL-like"/>
    <property type="match status" value="1"/>
</dbReference>
<feature type="domain" description="HTH luxR-type" evidence="6">
    <location>
        <begin position="149"/>
        <end position="214"/>
    </location>
</feature>
<dbReference type="Pfam" id="PF00072">
    <property type="entry name" value="Response_reg"/>
    <property type="match status" value="1"/>
</dbReference>
<dbReference type="InterPro" id="IPR039420">
    <property type="entry name" value="WalR-like"/>
</dbReference>
<dbReference type="PRINTS" id="PR00038">
    <property type="entry name" value="HTHLUXR"/>
</dbReference>
<dbReference type="AlphaFoldDB" id="A0A7W5P7Y0"/>
<evidence type="ECO:0000256" key="4">
    <source>
        <dbReference type="ARBA" id="ARBA00023163"/>
    </source>
</evidence>
<dbReference type="SUPFAM" id="SSF52172">
    <property type="entry name" value="CheY-like"/>
    <property type="match status" value="1"/>
</dbReference>
<dbReference type="InterPro" id="IPR001789">
    <property type="entry name" value="Sig_transdc_resp-reg_receiver"/>
</dbReference>
<feature type="domain" description="Response regulatory" evidence="7">
    <location>
        <begin position="5"/>
        <end position="121"/>
    </location>
</feature>
<dbReference type="PANTHER" id="PTHR43214">
    <property type="entry name" value="TWO-COMPONENT RESPONSE REGULATOR"/>
    <property type="match status" value="1"/>
</dbReference>
<reference evidence="8 9" key="1">
    <citation type="submission" date="2020-08" db="EMBL/GenBank/DDBJ databases">
        <title>Sequencing the genomes of 1000 actinobacteria strains.</title>
        <authorList>
            <person name="Klenk H.-P."/>
        </authorList>
    </citation>
    <scope>NUCLEOTIDE SEQUENCE [LARGE SCALE GENOMIC DNA]</scope>
    <source>
        <strain evidence="8 9">DSM 11053</strain>
    </source>
</reference>
<dbReference type="GO" id="GO:0000160">
    <property type="term" value="P:phosphorelay signal transduction system"/>
    <property type="evidence" value="ECO:0007669"/>
    <property type="project" value="InterPro"/>
</dbReference>
<proteinExistence type="predicted"/>
<dbReference type="CDD" id="cd06170">
    <property type="entry name" value="LuxR_C_like"/>
    <property type="match status" value="1"/>
</dbReference>
<evidence type="ECO:0000313" key="8">
    <source>
        <dbReference type="EMBL" id="MBB3328039.1"/>
    </source>
</evidence>